<protein>
    <submittedName>
        <fullName evidence="1">Uncharacterized protein</fullName>
    </submittedName>
</protein>
<dbReference type="SMR" id="A0A8T3BRW3"/>
<dbReference type="EMBL" id="JAGYWB010000006">
    <property type="protein sequence ID" value="KAI0519190.1"/>
    <property type="molecule type" value="Genomic_DNA"/>
</dbReference>
<comment type="caution">
    <text evidence="1">The sequence shown here is derived from an EMBL/GenBank/DDBJ whole genome shotgun (WGS) entry which is preliminary data.</text>
</comment>
<accession>A0A8T3BRW3</accession>
<sequence length="151" mass="17110">MLDFCSSIVFSSSLLTKVSPTSISNQLTSKLCRISQRIEGEGGSSDFLAQRGASGLDMAKGKPQLQEKREKEDLRTFLHREGPRAWTGLREDLNYKNRGRRMIFRLSCTKRGINYKNRARRRISKISCTERDLGPEQGQGKASIVRIEGEE</sequence>
<gene>
    <name evidence="1" type="ORF">KFK09_006632</name>
</gene>
<keyword evidence="2" id="KW-1185">Reference proteome</keyword>
<evidence type="ECO:0000313" key="1">
    <source>
        <dbReference type="EMBL" id="KAI0519190.1"/>
    </source>
</evidence>
<dbReference type="Proteomes" id="UP000829196">
    <property type="component" value="Unassembled WGS sequence"/>
</dbReference>
<reference evidence="1" key="1">
    <citation type="journal article" date="2022" name="Front. Genet.">
        <title>Chromosome-Scale Assembly of the Dendrobium nobile Genome Provides Insights Into the Molecular Mechanism of the Biosynthesis of the Medicinal Active Ingredient of Dendrobium.</title>
        <authorList>
            <person name="Xu Q."/>
            <person name="Niu S.-C."/>
            <person name="Li K.-L."/>
            <person name="Zheng P.-J."/>
            <person name="Zhang X.-J."/>
            <person name="Jia Y."/>
            <person name="Liu Y."/>
            <person name="Niu Y.-X."/>
            <person name="Yu L.-H."/>
            <person name="Chen D.-F."/>
            <person name="Zhang G.-Q."/>
        </authorList>
    </citation>
    <scope>NUCLEOTIDE SEQUENCE</scope>
    <source>
        <tissue evidence="1">Leaf</tissue>
    </source>
</reference>
<dbReference type="AlphaFoldDB" id="A0A8T3BRW3"/>
<organism evidence="1 2">
    <name type="scientific">Dendrobium nobile</name>
    <name type="common">Orchid</name>
    <dbReference type="NCBI Taxonomy" id="94219"/>
    <lineage>
        <taxon>Eukaryota</taxon>
        <taxon>Viridiplantae</taxon>
        <taxon>Streptophyta</taxon>
        <taxon>Embryophyta</taxon>
        <taxon>Tracheophyta</taxon>
        <taxon>Spermatophyta</taxon>
        <taxon>Magnoliopsida</taxon>
        <taxon>Liliopsida</taxon>
        <taxon>Asparagales</taxon>
        <taxon>Orchidaceae</taxon>
        <taxon>Epidendroideae</taxon>
        <taxon>Malaxideae</taxon>
        <taxon>Dendrobiinae</taxon>
        <taxon>Dendrobium</taxon>
    </lineage>
</organism>
<name>A0A8T3BRW3_DENNO</name>
<evidence type="ECO:0000313" key="2">
    <source>
        <dbReference type="Proteomes" id="UP000829196"/>
    </source>
</evidence>
<proteinExistence type="predicted"/>